<accession>C6SVC1</accession>
<protein>
    <submittedName>
        <fullName evidence="1">Uncharacterized protein</fullName>
    </submittedName>
</protein>
<name>C6SVC1_SOYBN</name>
<dbReference type="KEGG" id="gmx:100305496"/>
<proteinExistence type="evidence at transcript level"/>
<dbReference type="AlphaFoldDB" id="C6SVC1"/>
<dbReference type="ExpressionAtlas" id="C6SVC1">
    <property type="expression patterns" value="baseline and differential"/>
</dbReference>
<dbReference type="PANTHER" id="PTHR37217">
    <property type="entry name" value="EXPRESSED PROTEIN"/>
    <property type="match status" value="1"/>
</dbReference>
<dbReference type="RefSeq" id="NP_001236218.2">
    <property type="nucleotide sequence ID" value="NM_001249289.2"/>
</dbReference>
<dbReference type="PANTHER" id="PTHR37217:SF1">
    <property type="entry name" value="EXPRESSED PROTEIN"/>
    <property type="match status" value="1"/>
</dbReference>
<sequence length="193" mass="21518">MNSISLGSFILTPCKFRPFLQTKHQPIFRTLSPIPLTQKPTFLRATDSNIDAPISLPEGASFVSIPEIIEKDWSVLDCAEHRTTDRIIASGNIEQSSRVLVSTGSEDFVDSLAGLTPSVFVVHDSLLTLACIKEKYDRVKCWQGEIIYVPEKWAPFDAVFLYFLPALPFKLHQILESLAGKCAPGWKGDYQSS</sequence>
<dbReference type="EMBL" id="BT089114">
    <property type="protein sequence ID" value="ACU13194.1"/>
    <property type="molecule type" value="mRNA"/>
</dbReference>
<dbReference type="GeneID" id="100305496"/>
<reference evidence="1" key="1">
    <citation type="submission" date="2009-08" db="EMBL/GenBank/DDBJ databases">
        <authorList>
            <person name="Cheung F."/>
            <person name="Xiao Y."/>
            <person name="Chan A."/>
            <person name="Moskal W."/>
            <person name="Town C.D."/>
        </authorList>
    </citation>
    <scope>NUCLEOTIDE SEQUENCE</scope>
</reference>
<organism evidence="1">
    <name type="scientific">Glycine max</name>
    <name type="common">Soybean</name>
    <name type="synonym">Glycine hispida</name>
    <dbReference type="NCBI Taxonomy" id="3847"/>
    <lineage>
        <taxon>Eukaryota</taxon>
        <taxon>Viridiplantae</taxon>
        <taxon>Streptophyta</taxon>
        <taxon>Embryophyta</taxon>
        <taxon>Tracheophyta</taxon>
        <taxon>Spermatophyta</taxon>
        <taxon>Magnoliopsida</taxon>
        <taxon>eudicotyledons</taxon>
        <taxon>Gunneridae</taxon>
        <taxon>Pentapetalae</taxon>
        <taxon>rosids</taxon>
        <taxon>fabids</taxon>
        <taxon>Fabales</taxon>
        <taxon>Fabaceae</taxon>
        <taxon>Papilionoideae</taxon>
        <taxon>50 kb inversion clade</taxon>
        <taxon>NPAAA clade</taxon>
        <taxon>indigoferoid/millettioid clade</taxon>
        <taxon>Phaseoleae</taxon>
        <taxon>Glycine</taxon>
        <taxon>Glycine subgen. Soja</taxon>
    </lineage>
</organism>
<evidence type="ECO:0000313" key="1">
    <source>
        <dbReference type="EMBL" id="ACU13194.1"/>
    </source>
</evidence>
<dbReference type="OrthoDB" id="276388at2759"/>